<accession>A0A934REP2</accession>
<organism evidence="2 3">
    <name type="scientific">Haloferula rosea</name>
    <dbReference type="NCBI Taxonomy" id="490093"/>
    <lineage>
        <taxon>Bacteria</taxon>
        <taxon>Pseudomonadati</taxon>
        <taxon>Verrucomicrobiota</taxon>
        <taxon>Verrucomicrobiia</taxon>
        <taxon>Verrucomicrobiales</taxon>
        <taxon>Verrucomicrobiaceae</taxon>
        <taxon>Haloferula</taxon>
    </lineage>
</organism>
<evidence type="ECO:0000313" key="2">
    <source>
        <dbReference type="EMBL" id="MBK1828162.1"/>
    </source>
</evidence>
<feature type="transmembrane region" description="Helical" evidence="1">
    <location>
        <begin position="152"/>
        <end position="170"/>
    </location>
</feature>
<sequence>MKIWIKRLLPVCAVTLLLVAFGSQLPAAVEALVGAKLAFLVAVFMGLVAYTWCNASIWSDVLAGLGQHPGRGRATRLWIRSEVMKWLPGGIWGYASRVVKAPEIGVGRQVAGASLLVELLLTIAAWGTLATLGLLGSGRQLLGLMLLPDGRTAGWIALLVVVVGLVVFKLRSRIWDALCRRMAPLRDASWDLPALGRAFVSYLGLSVFHAVLLKVLVLAFIPETEGLAFFASVDGLAWLIGFFAVGVPGGIGVREAGMTWLLGQVMPLPEAVAIAVAWRALQLAAEMAVLGGTFLVRPDEGRRTCLDASRVSL</sequence>
<name>A0A934REP2_9BACT</name>
<dbReference type="AlphaFoldDB" id="A0A934REP2"/>
<proteinExistence type="predicted"/>
<keyword evidence="1" id="KW-1133">Transmembrane helix</keyword>
<dbReference type="Proteomes" id="UP000658278">
    <property type="component" value="Unassembled WGS sequence"/>
</dbReference>
<keyword evidence="3" id="KW-1185">Reference proteome</keyword>
<feature type="transmembrane region" description="Helical" evidence="1">
    <location>
        <begin position="199"/>
        <end position="221"/>
    </location>
</feature>
<comment type="caution">
    <text evidence="2">The sequence shown here is derived from an EMBL/GenBank/DDBJ whole genome shotgun (WGS) entry which is preliminary data.</text>
</comment>
<gene>
    <name evidence="2" type="ORF">JIN81_14105</name>
</gene>
<feature type="transmembrane region" description="Helical" evidence="1">
    <location>
        <begin position="32"/>
        <end position="53"/>
    </location>
</feature>
<protein>
    <submittedName>
        <fullName evidence="2">Flippase-like domain-containing protein</fullName>
    </submittedName>
</protein>
<dbReference type="RefSeq" id="WP_200281056.1">
    <property type="nucleotide sequence ID" value="NZ_JAENII010000011.1"/>
</dbReference>
<keyword evidence="1" id="KW-0812">Transmembrane</keyword>
<evidence type="ECO:0000256" key="1">
    <source>
        <dbReference type="SAM" id="Phobius"/>
    </source>
</evidence>
<feature type="transmembrane region" description="Helical" evidence="1">
    <location>
        <begin position="227"/>
        <end position="251"/>
    </location>
</feature>
<evidence type="ECO:0000313" key="3">
    <source>
        <dbReference type="Proteomes" id="UP000658278"/>
    </source>
</evidence>
<reference evidence="2" key="1">
    <citation type="submission" date="2021-01" db="EMBL/GenBank/DDBJ databases">
        <title>Modified the classification status of verrucomicrobia.</title>
        <authorList>
            <person name="Feng X."/>
        </authorList>
    </citation>
    <scope>NUCLEOTIDE SEQUENCE</scope>
    <source>
        <strain evidence="2">KCTC 22201</strain>
    </source>
</reference>
<dbReference type="EMBL" id="JAENII010000011">
    <property type="protein sequence ID" value="MBK1828162.1"/>
    <property type="molecule type" value="Genomic_DNA"/>
</dbReference>
<feature type="transmembrane region" description="Helical" evidence="1">
    <location>
        <begin position="110"/>
        <end position="132"/>
    </location>
</feature>
<keyword evidence="1" id="KW-0472">Membrane</keyword>